<feature type="transmembrane region" description="Helical" evidence="1">
    <location>
        <begin position="91"/>
        <end position="109"/>
    </location>
</feature>
<dbReference type="Proteomes" id="UP000675781">
    <property type="component" value="Unassembled WGS sequence"/>
</dbReference>
<keyword evidence="3" id="KW-1185">Reference proteome</keyword>
<dbReference type="RefSeq" id="WP_212527867.1">
    <property type="nucleotide sequence ID" value="NZ_JAGSOG010000028.1"/>
</dbReference>
<feature type="transmembrane region" description="Helical" evidence="1">
    <location>
        <begin position="129"/>
        <end position="146"/>
    </location>
</feature>
<protein>
    <submittedName>
        <fullName evidence="2">Uncharacterized protein</fullName>
    </submittedName>
</protein>
<organism evidence="2 3">
    <name type="scientific">Actinospica durhamensis</name>
    <dbReference type="NCBI Taxonomy" id="1508375"/>
    <lineage>
        <taxon>Bacteria</taxon>
        <taxon>Bacillati</taxon>
        <taxon>Actinomycetota</taxon>
        <taxon>Actinomycetes</taxon>
        <taxon>Catenulisporales</taxon>
        <taxon>Actinospicaceae</taxon>
        <taxon>Actinospica</taxon>
    </lineage>
</organism>
<accession>A0A941ET34</accession>
<evidence type="ECO:0000313" key="3">
    <source>
        <dbReference type="Proteomes" id="UP000675781"/>
    </source>
</evidence>
<evidence type="ECO:0000313" key="2">
    <source>
        <dbReference type="EMBL" id="MBR7833344.1"/>
    </source>
</evidence>
<dbReference type="AlphaFoldDB" id="A0A941ET34"/>
<comment type="caution">
    <text evidence="2">The sequence shown here is derived from an EMBL/GenBank/DDBJ whole genome shotgun (WGS) entry which is preliminary data.</text>
</comment>
<feature type="transmembrane region" description="Helical" evidence="1">
    <location>
        <begin position="21"/>
        <end position="42"/>
    </location>
</feature>
<name>A0A941ET34_9ACTN</name>
<reference evidence="2" key="1">
    <citation type="submission" date="2021-04" db="EMBL/GenBank/DDBJ databases">
        <title>Genome based classification of Actinospica acidithermotolerans sp. nov., an actinobacterium isolated from an Indonesian hot spring.</title>
        <authorList>
            <person name="Kusuma A.B."/>
            <person name="Putra K.E."/>
            <person name="Nafisah S."/>
            <person name="Loh J."/>
            <person name="Nouioui I."/>
            <person name="Goodfellow M."/>
        </authorList>
    </citation>
    <scope>NUCLEOTIDE SEQUENCE</scope>
    <source>
        <strain evidence="2">CSCA 57</strain>
    </source>
</reference>
<feature type="transmembrane region" description="Helical" evidence="1">
    <location>
        <begin position="62"/>
        <end position="79"/>
    </location>
</feature>
<dbReference type="EMBL" id="JAGSOG010000028">
    <property type="protein sequence ID" value="MBR7833344.1"/>
    <property type="molecule type" value="Genomic_DNA"/>
</dbReference>
<keyword evidence="1" id="KW-1133">Transmembrane helix</keyword>
<keyword evidence="1" id="KW-0472">Membrane</keyword>
<proteinExistence type="predicted"/>
<sequence>MSVPESRPPLRRGRAVGTFAGAYAAVTVVCPLFYWALAELLHKPLVSGNPFHDPTYVLAQKFYPLLNLAVWSAFALLYLRRGDRRQAFALGRLWLCLALPVDFVGFVLIHNPMSLSPYDFYVSQFPWIYLTYAAVFLGPLCGARIAKVSDEV</sequence>
<keyword evidence="1" id="KW-0812">Transmembrane</keyword>
<evidence type="ECO:0000256" key="1">
    <source>
        <dbReference type="SAM" id="Phobius"/>
    </source>
</evidence>
<gene>
    <name evidence="2" type="ORF">KDL01_08710</name>
</gene>